<dbReference type="CDD" id="cd07781">
    <property type="entry name" value="ASKHA_NBD_FGGY_L-RBK"/>
    <property type="match status" value="1"/>
</dbReference>
<feature type="binding site" evidence="19">
    <location>
        <position position="3566"/>
    </location>
    <ligand>
        <name>ATP</name>
        <dbReference type="ChEBI" id="CHEBI:30616"/>
    </ligand>
</feature>
<feature type="transmembrane region" description="Helical" evidence="22">
    <location>
        <begin position="47"/>
        <end position="73"/>
    </location>
</feature>
<dbReference type="SUPFAM" id="SSF102546">
    <property type="entry name" value="RbsD-like"/>
    <property type="match status" value="1"/>
</dbReference>
<dbReference type="PROSITE" id="PS50928">
    <property type="entry name" value="ABC_TM1"/>
    <property type="match status" value="2"/>
</dbReference>
<dbReference type="InterPro" id="IPR002173">
    <property type="entry name" value="Carboh/pur_kinase_PfkB_CS"/>
</dbReference>
<keyword evidence="12 19" id="KW-0460">Magnesium</keyword>
<comment type="cofactor">
    <cofactor evidence="19">
        <name>Mg(2+)</name>
        <dbReference type="ChEBI" id="CHEBI:18420"/>
    </cofactor>
    <text evidence="19">Requires a divalent cation, most likely magnesium in vivo, as an electrophilic catalyst to aid phosphoryl group transfer. It is the chelate of the metal and the nucleotide that is the actual substrate.</text>
</comment>
<dbReference type="Pfam" id="PF05025">
    <property type="entry name" value="RbsD_FucU"/>
    <property type="match status" value="1"/>
</dbReference>
<dbReference type="GO" id="GO:0004371">
    <property type="term" value="F:glycerone kinase activity"/>
    <property type="evidence" value="ECO:0007669"/>
    <property type="project" value="InterPro"/>
</dbReference>
<dbReference type="UniPathway" id="UPA00916">
    <property type="reaction ID" value="UER00889"/>
</dbReference>
<feature type="binding site" evidence="19">
    <location>
        <position position="3630"/>
    </location>
    <ligand>
        <name>K(+)</name>
        <dbReference type="ChEBI" id="CHEBI:29103"/>
    </ligand>
</feature>
<evidence type="ECO:0000256" key="11">
    <source>
        <dbReference type="ARBA" id="ARBA00022840"/>
    </source>
</evidence>
<dbReference type="Pfam" id="PF00596">
    <property type="entry name" value="Aldolase_II"/>
    <property type="match status" value="1"/>
</dbReference>
<dbReference type="InterPro" id="IPR003593">
    <property type="entry name" value="AAA+_ATPase"/>
</dbReference>
<evidence type="ECO:0000313" key="28">
    <source>
        <dbReference type="EMBL" id="CAE7344395.1"/>
    </source>
</evidence>
<dbReference type="GO" id="GO:0043190">
    <property type="term" value="C:ATP-binding cassette (ABC) transporter complex"/>
    <property type="evidence" value="ECO:0007669"/>
    <property type="project" value="InterPro"/>
</dbReference>
<comment type="catalytic activity">
    <reaction evidence="19">
        <text>D-ribose + ATP = D-ribose 5-phosphate + ADP + H(+)</text>
        <dbReference type="Rhea" id="RHEA:13697"/>
        <dbReference type="ChEBI" id="CHEBI:15378"/>
        <dbReference type="ChEBI" id="CHEBI:30616"/>
        <dbReference type="ChEBI" id="CHEBI:47013"/>
        <dbReference type="ChEBI" id="CHEBI:78346"/>
        <dbReference type="ChEBI" id="CHEBI:456216"/>
        <dbReference type="EC" id="2.7.1.15"/>
    </reaction>
</comment>
<dbReference type="SUPFAM" id="SSF53613">
    <property type="entry name" value="Ribokinase-like"/>
    <property type="match status" value="1"/>
</dbReference>
<feature type="region of interest" description="Disordered" evidence="21">
    <location>
        <begin position="4295"/>
        <end position="4361"/>
    </location>
</feature>
<comment type="similarity">
    <text evidence="19">Belongs to the carbohydrate kinase PfkB family. Ribokinase subfamily.</text>
</comment>
<feature type="active site" description="Proton acceptor" evidence="19">
    <location>
        <position position="3634"/>
    </location>
</feature>
<feature type="binding site" evidence="19">
    <location>
        <position position="3669"/>
    </location>
    <ligand>
        <name>K(+)</name>
        <dbReference type="ChEBI" id="CHEBI:29103"/>
    </ligand>
</feature>
<evidence type="ECO:0000313" key="29">
    <source>
        <dbReference type="Proteomes" id="UP000649617"/>
    </source>
</evidence>
<dbReference type="FunFam" id="3.40.50.10440:FF:000001">
    <property type="entry name" value="Dihydroxyacetone kinase, DhaK subunit"/>
    <property type="match status" value="1"/>
</dbReference>
<dbReference type="InterPro" id="IPR012340">
    <property type="entry name" value="NA-bd_OB-fold"/>
</dbReference>
<dbReference type="FunFam" id="3.40.50.300:FF:000042">
    <property type="entry name" value="Maltose/maltodextrin ABC transporter, ATP-binding protein"/>
    <property type="match status" value="2"/>
</dbReference>
<keyword evidence="14 19" id="KW-0630">Potassium</keyword>
<feature type="binding site" evidence="19">
    <location>
        <position position="3673"/>
    </location>
    <ligand>
        <name>K(+)</name>
        <dbReference type="ChEBI" id="CHEBI:29103"/>
    </ligand>
</feature>
<keyword evidence="18 19" id="KW-0119">Carbohydrate metabolism</keyword>
<feature type="domain" description="ABC transporter" evidence="24">
    <location>
        <begin position="932"/>
        <end position="1163"/>
    </location>
</feature>
<name>A0A812P419_SYMPI</name>
<dbReference type="CDD" id="cd07724">
    <property type="entry name" value="POD-like_MBL-fold"/>
    <property type="match status" value="1"/>
</dbReference>
<dbReference type="PANTHER" id="PTHR43875:SF1">
    <property type="entry name" value="OSMOPROTECTIVE COMPOUNDS UPTAKE ATP-BINDING PROTEIN GGTA"/>
    <property type="match status" value="1"/>
</dbReference>
<dbReference type="SMART" id="SM00849">
    <property type="entry name" value="Lactamase_B"/>
    <property type="match status" value="1"/>
</dbReference>
<dbReference type="GO" id="GO:0048029">
    <property type="term" value="F:monosaccharide binding"/>
    <property type="evidence" value="ECO:0007669"/>
    <property type="project" value="InterPro"/>
</dbReference>
<dbReference type="Pfam" id="PF01547">
    <property type="entry name" value="SBP_bac_1"/>
    <property type="match status" value="1"/>
</dbReference>
<dbReference type="GO" id="GO:0019303">
    <property type="term" value="P:D-ribose catabolic process"/>
    <property type="evidence" value="ECO:0007669"/>
    <property type="project" value="UniProtKB-UniRule"/>
</dbReference>
<dbReference type="Pfam" id="PF00370">
    <property type="entry name" value="FGGY_N"/>
    <property type="match status" value="1"/>
</dbReference>
<dbReference type="PROSITE" id="PS51480">
    <property type="entry name" value="DHAL"/>
    <property type="match status" value="1"/>
</dbReference>
<evidence type="ECO:0000259" key="26">
    <source>
        <dbReference type="PROSITE" id="PS51480"/>
    </source>
</evidence>
<dbReference type="Gene3D" id="3.40.50.300">
    <property type="entry name" value="P-loop containing nucleotide triphosphate hydrolases"/>
    <property type="match status" value="2"/>
</dbReference>
<feature type="transmembrane region" description="Helical" evidence="22">
    <location>
        <begin position="143"/>
        <end position="167"/>
    </location>
</feature>
<keyword evidence="7 22" id="KW-0812">Transmembrane</keyword>
<feature type="transmembrane region" description="Helical" evidence="22">
    <location>
        <begin position="199"/>
        <end position="221"/>
    </location>
</feature>
<comment type="subunit">
    <text evidence="19">Homodimer.</text>
</comment>
<protein>
    <recommendedName>
        <fullName evidence="4 19">Ribokinase</fullName>
        <shortName evidence="19">RK</shortName>
        <ecNumber evidence="19">2.7.1.15</ecNumber>
    </recommendedName>
</protein>
<dbReference type="GO" id="GO:0004747">
    <property type="term" value="F:ribokinase activity"/>
    <property type="evidence" value="ECO:0007669"/>
    <property type="project" value="UniProtKB-UniRule"/>
</dbReference>
<evidence type="ECO:0000256" key="19">
    <source>
        <dbReference type="HAMAP-Rule" id="MF_03215"/>
    </source>
</evidence>
<dbReference type="GO" id="GO:0005737">
    <property type="term" value="C:cytoplasm"/>
    <property type="evidence" value="ECO:0007669"/>
    <property type="project" value="UniProtKB-SubCell"/>
</dbReference>
<dbReference type="InterPro" id="IPR018485">
    <property type="entry name" value="FGGY_C"/>
</dbReference>
<dbReference type="Gene3D" id="3.30.1180.20">
    <property type="entry name" value="Dihydroxyacetone kinase, domain 2"/>
    <property type="match status" value="1"/>
</dbReference>
<evidence type="ECO:0000256" key="12">
    <source>
        <dbReference type="ARBA" id="ARBA00022842"/>
    </source>
</evidence>
<dbReference type="Proteomes" id="UP000649617">
    <property type="component" value="Unassembled WGS sequence"/>
</dbReference>
<comment type="pathway">
    <text evidence="2">Polyol metabolism; glycerol degradation via glycerol kinase pathway; sn-glycerol 3-phosphate from glycerol: step 1/1.</text>
</comment>
<comment type="activity regulation">
    <text evidence="19">Activated by a monovalent cation that binds near, but not in, the active site. The most likely occupant of the site in vivo is potassium. Ion binding induces a conformational change that may alter substrate affinity.</text>
</comment>
<dbReference type="Gene3D" id="2.40.50.140">
    <property type="entry name" value="Nucleic acid-binding proteins"/>
    <property type="match status" value="2"/>
</dbReference>
<evidence type="ECO:0000256" key="15">
    <source>
        <dbReference type="ARBA" id="ARBA00022989"/>
    </source>
</evidence>
<evidence type="ECO:0000256" key="6">
    <source>
        <dbReference type="ARBA" id="ARBA00022679"/>
    </source>
</evidence>
<comment type="caution">
    <text evidence="28">The sequence shown here is derived from an EMBL/GenBank/DDBJ whole genome shotgun (WGS) entry which is preliminary data.</text>
</comment>
<dbReference type="SMART" id="SM00382">
    <property type="entry name" value="AAA"/>
    <property type="match status" value="2"/>
</dbReference>
<evidence type="ECO:0000259" key="25">
    <source>
        <dbReference type="PROSITE" id="PS50928"/>
    </source>
</evidence>
<feature type="transmembrane region" description="Helical" evidence="22">
    <location>
        <begin position="447"/>
        <end position="469"/>
    </location>
</feature>
<feature type="compositionally biased region" description="Basic residues" evidence="21">
    <location>
        <begin position="3377"/>
        <end position="3404"/>
    </location>
</feature>
<dbReference type="Gene3D" id="3.40.1650.10">
    <property type="entry name" value="RbsD-like domain"/>
    <property type="match status" value="1"/>
</dbReference>
<sequence length="4867" mass="523134">MAETTAAAELPGAQPETAGPLDRGDPATYPEWFTTRKPRANLIVARWVPIALVGLPVLVLFCIVVYPTVWMFYHALHDTNMMRLFQGNWNYIGFENFATVLNSDRFGDSVVHLGIYLTFGACLQVILGTILALILYELVKSNALRVVLLIAMVLPMMLPPSIVGVLWKFLLTPSNGAINQALLNLGLIDQHIEWFNAGLSLWTIIIADVWNWTALPLLIVYSGRVSLPPAVYEAARVDGAGAWTTLRRITLPMLKEVIAIAFIVRFMDAFKFVDLVFIMTSGGPAQSSELPAYIAFQRGIREFAIGEAAAYAIVIFIVSAVLITLFLKYLKKVLKVITAFKSAAETNRTIPTFWPEVWHPQNFVSVFAEASNFNALVDSFIIATGNTLASLFLGTLAGYAFARFPRQAGGENLAFWVLSNRMFPPVAVVLPMFFLFDATPWGTDSHISLIILYLVFNMPLATWLMMVFFRDAPRELEEAAYLDGYTPFRAFFKVTLPLVLPGMISVAMLCWIFAWNEYLFANLLVGTDVRTYTIVIPTFTHGSQTLWNLQMAFSLIAMLPPVLLFILLRRYMGLCKGWDFPVIDRLDLTVEEGEFFVVVGPSGIGKTTLLRLVAGLERPDAGTIRVGGRDLTALPPYRRKVAMTFESYALYPHLTVFENIASPLRARRLSKSQITETVVAVAQLLRIEQLLNRRPGEISGGQKQRTALGRTLVAQPDVFLLDEPISHLDAKIRHELRLQFHTLEELRSVATLYVTHDYAEALSLGDRIGVMGHGGLVQVGSARELFQQPQHLLVAQHLGQPSINVVEASLASSGDDLKFTAEGASLTLPVAGPHRSVLSGLSGRGAGRITVGIRPQHVQVVANGETANGDAVVDATVSIYEALGAAGILVAESGGVRLTALTPPNAVFQHGEPVRLSLRNETFLYFDADSGRNVMVVYRSRHHEVHAVSDLNLTINDGEFVALLGPSGCGKTSTLRMIVGLEDITSGEIHFDDTLVNRLDSQARNVAMAFETYALYPNFTIEENLAFPLEVRGVAPAERRRKAREIAEILRIDDILDQRPSALSGGQQQRVSLGRALIRDPAVFILDEVMSHIDAHLKFQMLFDLKAIHQEMKKTMVYVTHDQVEALALADRVAVMSHAELQQVGTRNDLYHTPANVFVADFIGEPPTNFFEAELFTGGNGTVLKVQGTDLEIALEEGHAQRIARWNEKQLTVGIRPQALHLGGDPSLPALEAEVAINEYLGERSILTMVNGRQTFRAVVDADTAAQRGDKVRVHYALDDVMVFSGKARNRPAPKRAGQSKREEAAMGLFSGFTRRKFLQGAAAGAAAAGGLMPGASLGATAVPPGKKLFKDVELTYFQDSNWLHSPLWLSPHLMKEAGVGIKSREMYDGGDAVAKILPQLLSRRPRFDWVQFPSLFFGAFAETGQLEPLDDYFAQYAGSQDYLDWVMPAYREFYTKWDNKTYGVMLDGDIHILHYRNSYFQDAELRSKFSKRFQRELEVPKTWLDFVDATQFFTEELSSQGVYGTSMVVNPPNFGWGFWMDIAASAGVNYFDENMNPTINQGKAAESLDIYKEIIKFGPPGAEAMDIGTTIQRWQSGSDVMSVWWIDLSEFTVQQQGPELAEDQRGAIVPGWLNDDGSITNRAISLWCRTASIPKNIPQDVKDAAFYFIYRMSHPDYSNEMVADEYCGSDPYGKTHYGDAAAQLYLQANPQRGTDNELWSTNAGIFKNFETAKNHLDAGLANVEVGYPQFFWEGTPEYADALGRNISKAVSGELTSQQALDEAAEEWAQIAQKLGLDSQKRQYKNFIDGARALGYKICIMKKILNDPFSYVDEMLEGLCMAHPEFYAQPEARVIARAGGATQGKVGIVTGGGSGHLPIFTGYVGKGLLDAAAIGDVFASPSVEQMAAAMRHANGGAGILRLYGNYGGDVMNFDMAGEMLEMEDIASTTVLLADDIVSAPPEEAAKRRGVAGMVYAFKCAGAKAEEMADLSEVTRVAQKTADACRSIGMALTPCTVPQAGKPTFEIGEDEMEMGMGIHGEPGIWRDKLKSADAITDEMVDRLLADMPLSKGERISLLVNSLGATPPEELYIMYRRAKARLDDLGVTMVMPLVGRYATSMEMTGATFTWCRLDDELEALLKAPAACLAAHLEAQAAFLNEADARLGDGDLGVTMQRGARGLIEITDDLPDDLGMAFMRCAQAFTKTSGSSYGTLLATGLMAAAKACKGREAVPWSETSALLGGALEAMMARGKGALGEKTVLDVLEAVRAATESLDAPGPLHQAALKATEETMERMRSQPARQGMSGDGPYVIGIDGGTESLRAGVFDLAGRPLAFAATPYRTDFPQPGWAEQNPKDWWAALGASVRQAVQEAGIAPDAVAALALDTTCCSVVALDDKGEALRPALIWMDVRSAEETERVVASGDAALKINGGGAGPVSAEWMIPKALWLQRHEPETFDRAATICEYQDYLNYHLTGRRVASINNAAIRWHYLAADGGFQPGLLAKLGIDALMDKWPSEVLPLGAVIGGLTARAAEHLGLPKDLPVAQGGADAFIGMIGLGVVRPGSLAFLTGSSHLHLGLSETAFHGAGIWGTYADAVIPGLHVVEGGQTSTGSVVKWFRELLGGGVTYDDLNVEARDLPPGSEGLIVQDHFQGNRTPHTDPLSRGAFAGLTLKHGRGHMFRAIIEGIAFGSEHILETMRGHGFQPREIVIAGGATRSDLWLQIHADVSNVPLSLTRVPDAPSLGCAILAAVAAGQFPDIPTAADAMVAVERVVEPDPQRHEAYRPFYEAYKHAYPALSGIIRPLAAAMLKNIDPILSPDLLRVLAAMGHGDDLVVVDANFPADSVARQTVVGKLVRLDGVDAVQAVSAILSVFPLDSFVEAPARRMEIVGAPDEIPEVQQEVQREIDDAEGQALPMASVERFAFYEEAKKAYAVVATTEGRAYGCFLLKKGEPGMARPLGEDAALADVAQIVAAIGGLHQIANHVMGREAQAGLCDHLVEQAVAVILQDAPGKGAGAAHLELAQAPVQQPAQAALAGTLAVPGPQGDALRPTIQGFVAPQPEAGSAVALFFYGLCQGPAFGGNGGQGAKHQGPKGEGLRHRLSPDRRVRQAAAEAAQDRPLPRISGLFTGGTMANPTHLSLRKAIIAACLKMNELGINQGTSGNISARIEGGFLITPSGIPYEKMKPEQIVEMDLGGGYFGDYLPSSEWRMHYDIYLNKPEAGAVVHTHSIYCTALASLQERIPAFHYMIGVAGGTNIRCADYATFGTQELSGNMLKALQGRSACLLANHGMICFAKDLDKTLWLAGEVETLAQQYWIARQMGKPNILNKREMTNVLARFKSYGKQSKDLAKGEALAVEPPPRRDAPKAANGTARRGAKKSAGRAKAARKPGKRAAKTSRSVKHLPAPGETVTGPAYTVVPGGKGANQALAAALAGAPVRFIGSVGNDGFRDLALSGMRAGGVDLSLVAESPEQTACAFIAVDAAGENLIFVASGANLDSRAAQLDAAGLTSDDVLLLQMEITHAENWKAVGIAKAKGARVVLNLAPAGPIPEETLRQLDVLVVNETEAGQLGAQLGIADTDPEAVAGKIAADFDLDCIVTLGAAGARSFGPSGRFSVPALPTEVVDTTAAGDAFVGAFAAALDQGRPMDQALRQGAVAGSLACRSVGAQPSLPKGKEIAAQTWVTETPSSDSGKKIVLSLLRRPPGVDDIFEAGAPEAFLDALAGGVVAPQGDFRCADDAVTKHADTVVIDAFDVDQQNARQMPWDVCRIDVRTPRHRAVAALCLPVPEDFHDLLRAVLQEAGLGRRWVRGGDLEPEVEEPVRMFAAIRRRAPVDGAAMTGRYLAALLLILGCPLAAQAQDFVALSSQHFAGVTTSQTTTRAMMLTVTPDTGSSFSAKAETLRDQRGAPTDFAYTSDAISAAKVETEIVARVSRSNPQAGKTLARQFARHDFAEVYRGIVGPYGLPHRNLAGSVTAYEVLAWLIANDRQEPPAGAVQAAFAQNAAAMAADPRFAAEALRRDMDEELMRLFVVMHAGWLSALNREGPAALARYADGVNAMWKTTFGQDLRQAKLTGVDAALDPLEPAVDIPLQDALGAGDGGRLGHGGGFGRAAFPEQGGAGERGLAVGGDDGPARLAAGVRVADPMGELLQQQPLALPVGARLVGQGVEQRLHQRVLAGRRFMHRQQAEAQAAAELQDAAAFAAPQTAAGGPGRNTDCKIDMIAECQTVDALQDQGQGEAGLQLDDDRRVLTAAGDQVAAAHLGLHHVALALEEGFDGGVEIFFLGESHARESNARASAGPVGDSRRQGAVPGHEAEQPGHPAGAGKACEGEAGADETGQHKEPGREGKAQQHAQQHHQAGGDLYLALHGDRHPAVDAGGHAGGLPAGKPAIELADRGKAAGQDARRGFGGAGAAGAVEDRGLVARAGKVARVEARKRHVMRARNVLAGELVAFADIDQDGLILIQHGLRRLEEVVEQGDHRPRFTPAQPIVDLPPLAPGGDQTVLAQQGQLLRNRSLTQPQGLRQVPHRFLLLGQLAEDHQPVLAGQRLHQDGWTAAVYCWDCGGPCGQVMEEAGSGSDIRVTAFFDEATFTVSYVVAEPGGGRAAVIDSVLDYDPKSGRRSTASADRIIDFVRTQGLGVDWILETHVHADHLTAAPYLQQQLGGTIGIGAEVCRVQEAFRSVYNLDGGFAADGSQFDHLFRDGERLSIGGLTAEVMSTPGHTPACITYVIGDAAFVGDTLFMPDYGSARTDFPGGDARQLYRSVRRILALPSETRLFLCHDYKAPGRDVFAWETTVAEQREKNIHLHDGVGEEDFVALREGRDAGLSMPVLLLPAVQVNMRAGHLPPPEDNGISYLKIPVDGV</sequence>
<feature type="binding site" evidence="19">
    <location>
        <begin position="3602"/>
        <end position="3607"/>
    </location>
    <ligand>
        <name>ATP</name>
        <dbReference type="ChEBI" id="CHEBI:30616"/>
    </ligand>
</feature>
<accession>A0A812P419</accession>
<dbReference type="GO" id="GO:0046872">
    <property type="term" value="F:metal ion binding"/>
    <property type="evidence" value="ECO:0007669"/>
    <property type="project" value="UniProtKB-KW"/>
</dbReference>
<dbReference type="SUPFAM" id="SSF53639">
    <property type="entry name" value="AraD/HMP-PK domain-like"/>
    <property type="match status" value="1"/>
</dbReference>
<keyword evidence="5" id="KW-0813">Transport</keyword>
<dbReference type="Gene3D" id="3.60.15.10">
    <property type="entry name" value="Ribonuclease Z/Hydroxyacylglutathione hydrolase-like"/>
    <property type="match status" value="1"/>
</dbReference>
<dbReference type="Pfam" id="PF00528">
    <property type="entry name" value="BPD_transp_1"/>
    <property type="match status" value="2"/>
</dbReference>
<dbReference type="CDD" id="cd06261">
    <property type="entry name" value="TM_PBP2"/>
    <property type="match status" value="2"/>
</dbReference>
<evidence type="ECO:0000256" key="18">
    <source>
        <dbReference type="ARBA" id="ARBA00023277"/>
    </source>
</evidence>
<dbReference type="Gene3D" id="3.40.225.10">
    <property type="entry name" value="Class II aldolase/adducin N-terminal domain"/>
    <property type="match status" value="1"/>
</dbReference>
<evidence type="ECO:0000256" key="21">
    <source>
        <dbReference type="SAM" id="MobiDB-lite"/>
    </source>
</evidence>
<dbReference type="InterPro" id="IPR001763">
    <property type="entry name" value="Rhodanese-like_dom"/>
</dbReference>
<feature type="region of interest" description="Disordered" evidence="21">
    <location>
        <begin position="3352"/>
        <end position="3415"/>
    </location>
</feature>
<dbReference type="InterPro" id="IPR011611">
    <property type="entry name" value="PfkB_dom"/>
</dbReference>
<feature type="domain" description="ABC transporter" evidence="24">
    <location>
        <begin position="563"/>
        <end position="798"/>
    </location>
</feature>
<dbReference type="InterPro" id="IPR002139">
    <property type="entry name" value="Ribo/fructo_kinase"/>
</dbReference>
<dbReference type="PROSITE" id="PS50893">
    <property type="entry name" value="ABC_TRANSPORTER_2"/>
    <property type="match status" value="2"/>
</dbReference>
<keyword evidence="13" id="KW-0054">Arabinose catabolism</keyword>
<comment type="caution">
    <text evidence="19">Lacks conserved residue(s) required for the propagation of feature annotation.</text>
</comment>
<dbReference type="UniPathway" id="UPA00618">
    <property type="reaction ID" value="UER00672"/>
</dbReference>
<dbReference type="EC" id="2.7.1.15" evidence="19"/>
<evidence type="ECO:0000259" key="27">
    <source>
        <dbReference type="PROSITE" id="PS51481"/>
    </source>
</evidence>
<dbReference type="InterPro" id="IPR007721">
    <property type="entry name" value="RbsD_FucU"/>
</dbReference>
<dbReference type="InterPro" id="IPR036409">
    <property type="entry name" value="Aldolase_II/adducin_N_sf"/>
</dbReference>
<dbReference type="InterPro" id="IPR013611">
    <property type="entry name" value="Transp-assoc_OB_typ2"/>
</dbReference>
<dbReference type="PROSITE" id="PS00211">
    <property type="entry name" value="ABC_TRANSPORTER_1"/>
    <property type="match status" value="1"/>
</dbReference>
<organism evidence="28 29">
    <name type="scientific">Symbiodinium pilosum</name>
    <name type="common">Dinoflagellate</name>
    <dbReference type="NCBI Taxonomy" id="2952"/>
    <lineage>
        <taxon>Eukaryota</taxon>
        <taxon>Sar</taxon>
        <taxon>Alveolata</taxon>
        <taxon>Dinophyceae</taxon>
        <taxon>Suessiales</taxon>
        <taxon>Symbiodiniaceae</taxon>
        <taxon>Symbiodinium</taxon>
    </lineage>
</organism>
<dbReference type="CDD" id="cd01174">
    <property type="entry name" value="ribokinase"/>
    <property type="match status" value="1"/>
</dbReference>
<dbReference type="InterPro" id="IPR027417">
    <property type="entry name" value="P-loop_NTPase"/>
</dbReference>
<dbReference type="Pfam" id="PF02782">
    <property type="entry name" value="FGGY_C"/>
    <property type="match status" value="1"/>
</dbReference>
<dbReference type="Gene3D" id="3.40.190.10">
    <property type="entry name" value="Periplasmic binding protein-like II"/>
    <property type="match status" value="2"/>
</dbReference>
<dbReference type="Gene3D" id="1.25.40.340">
    <property type="match status" value="1"/>
</dbReference>
<dbReference type="InterPro" id="IPR035906">
    <property type="entry name" value="MetI-like_sf"/>
</dbReference>
<dbReference type="InterPro" id="IPR008995">
    <property type="entry name" value="Mo/tungstate-bd_C_term_dom"/>
</dbReference>
<keyword evidence="8 19" id="KW-0479">Metal-binding</keyword>
<keyword evidence="19" id="KW-0963">Cytoplasm</keyword>
<dbReference type="PROSITE" id="PS00584">
    <property type="entry name" value="PFKB_KINASES_2"/>
    <property type="match status" value="1"/>
</dbReference>
<dbReference type="Gene3D" id="3.40.1190.20">
    <property type="match status" value="1"/>
</dbReference>
<evidence type="ECO:0000256" key="3">
    <source>
        <dbReference type="ARBA" id="ARBA00005380"/>
    </source>
</evidence>
<dbReference type="Gene3D" id="2.40.50.100">
    <property type="match status" value="2"/>
</dbReference>
<dbReference type="SUPFAM" id="SSF50331">
    <property type="entry name" value="MOP-like"/>
    <property type="match status" value="2"/>
</dbReference>
<feature type="domain" description="DhaK" evidence="27">
    <location>
        <begin position="1827"/>
        <end position="2148"/>
    </location>
</feature>
<dbReference type="InterPro" id="IPR017871">
    <property type="entry name" value="ABC_transporter-like_CS"/>
</dbReference>
<feature type="binding site" evidence="19">
    <location>
        <begin position="3424"/>
        <end position="3428"/>
    </location>
    <ligand>
        <name>substrate</name>
    </ligand>
</feature>
<keyword evidence="16 22" id="KW-0472">Membrane</keyword>
<evidence type="ECO:0000256" key="17">
    <source>
        <dbReference type="ARBA" id="ARBA00023235"/>
    </source>
</evidence>
<keyword evidence="11 19" id="KW-0067">ATP-binding</keyword>
<feature type="transmembrane region" description="Helical" evidence="22">
    <location>
        <begin position="113"/>
        <end position="136"/>
    </location>
</feature>
<dbReference type="Pfam" id="PF02734">
    <property type="entry name" value="Dak2"/>
    <property type="match status" value="1"/>
</dbReference>
<dbReference type="GO" id="GO:0016853">
    <property type="term" value="F:isomerase activity"/>
    <property type="evidence" value="ECO:0007669"/>
    <property type="project" value="UniProtKB-KW"/>
</dbReference>
<keyword evidence="19" id="KW-0539">Nucleus</keyword>
<dbReference type="GO" id="GO:0008741">
    <property type="term" value="F:ribulokinase activity"/>
    <property type="evidence" value="ECO:0007669"/>
    <property type="project" value="InterPro"/>
</dbReference>
<evidence type="ECO:0000259" key="24">
    <source>
        <dbReference type="PROSITE" id="PS50893"/>
    </source>
</evidence>
<dbReference type="InterPro" id="IPR011877">
    <property type="entry name" value="Ribokinase"/>
</dbReference>
<evidence type="ECO:0000256" key="20">
    <source>
        <dbReference type="RuleBase" id="RU003733"/>
    </source>
</evidence>
<dbReference type="InterPro" id="IPR023750">
    <property type="entry name" value="RbsD-like_sf"/>
</dbReference>
<dbReference type="Gene3D" id="3.40.50.10440">
    <property type="entry name" value="Dihydroxyacetone kinase, domain 1"/>
    <property type="match status" value="1"/>
</dbReference>
<dbReference type="GO" id="GO:0005524">
    <property type="term" value="F:ATP binding"/>
    <property type="evidence" value="ECO:0007669"/>
    <property type="project" value="UniProtKB-UniRule"/>
</dbReference>
<evidence type="ECO:0000256" key="9">
    <source>
        <dbReference type="ARBA" id="ARBA00022741"/>
    </source>
</evidence>
<evidence type="ECO:0000256" key="10">
    <source>
        <dbReference type="ARBA" id="ARBA00022777"/>
    </source>
</evidence>
<dbReference type="Gene3D" id="1.10.3720.10">
    <property type="entry name" value="MetI-like"/>
    <property type="match status" value="2"/>
</dbReference>
<dbReference type="InterPro" id="IPR004007">
    <property type="entry name" value="DhaL_dom"/>
</dbReference>
<dbReference type="InterPro" id="IPR000515">
    <property type="entry name" value="MetI-like"/>
</dbReference>
<feature type="transmembrane region" description="Helical" evidence="22">
    <location>
        <begin position="308"/>
        <end position="327"/>
    </location>
</feature>
<dbReference type="GO" id="GO:0019569">
    <property type="term" value="P:L-arabinose catabolic process to D-xylulose 5-phosphate"/>
    <property type="evidence" value="ECO:0007669"/>
    <property type="project" value="InterPro"/>
</dbReference>
<dbReference type="SMART" id="SM01007">
    <property type="entry name" value="Aldolase_II"/>
    <property type="match status" value="1"/>
</dbReference>
<proteinExistence type="inferred from homology"/>
<evidence type="ECO:0000256" key="16">
    <source>
        <dbReference type="ARBA" id="ARBA00023136"/>
    </source>
</evidence>
<dbReference type="GO" id="GO:0019563">
    <property type="term" value="P:glycerol catabolic process"/>
    <property type="evidence" value="ECO:0007669"/>
    <property type="project" value="UniProtKB-UniPathway"/>
</dbReference>
<dbReference type="GO" id="GO:0050313">
    <property type="term" value="F:sulfur dioxygenase activity"/>
    <property type="evidence" value="ECO:0007669"/>
    <property type="project" value="InterPro"/>
</dbReference>
<dbReference type="Pfam" id="PF02733">
    <property type="entry name" value="Dak1"/>
    <property type="match status" value="1"/>
</dbReference>
<feature type="transmembrane region" description="Helical" evidence="22">
    <location>
        <begin position="380"/>
        <end position="401"/>
    </location>
</feature>
<evidence type="ECO:0000256" key="8">
    <source>
        <dbReference type="ARBA" id="ARBA00022723"/>
    </source>
</evidence>
<feature type="domain" description="ABC transmembrane type-1" evidence="25">
    <location>
        <begin position="110"/>
        <end position="326"/>
    </location>
</feature>
<dbReference type="GO" id="GO:0022857">
    <property type="term" value="F:transmembrane transporter activity"/>
    <property type="evidence" value="ECO:0007669"/>
    <property type="project" value="InterPro"/>
</dbReference>
<feature type="binding site" evidence="19">
    <location>
        <position position="3667"/>
    </location>
    <ligand>
        <name>K(+)</name>
        <dbReference type="ChEBI" id="CHEBI:29103"/>
    </ligand>
</feature>
<evidence type="ECO:0000256" key="1">
    <source>
        <dbReference type="ARBA" id="ARBA00004141"/>
    </source>
</evidence>
<comment type="pathway">
    <text evidence="19">Carbohydrate metabolism; D-ribose degradation; D-ribose 5-phosphate from beta-D-ribopyranose: step 2/2.</text>
</comment>
<dbReference type="InterPro" id="IPR018484">
    <property type="entry name" value="FGGY_N"/>
</dbReference>
<comment type="similarity">
    <text evidence="20">Belongs to the FGGY kinase family.</text>
</comment>
<feature type="transmembrane region" description="Helical" evidence="22">
    <location>
        <begin position="490"/>
        <end position="514"/>
    </location>
</feature>
<evidence type="ECO:0000259" key="23">
    <source>
        <dbReference type="PROSITE" id="PS50206"/>
    </source>
</evidence>
<dbReference type="SUPFAM" id="SSF53067">
    <property type="entry name" value="Actin-like ATPase domain"/>
    <property type="match status" value="2"/>
</dbReference>
<feature type="binding site" evidence="19">
    <location>
        <position position="3634"/>
    </location>
    <ligand>
        <name>substrate</name>
    </ligand>
</feature>
<keyword evidence="10 19" id="KW-0418">Kinase</keyword>
<reference evidence="28" key="1">
    <citation type="submission" date="2021-02" db="EMBL/GenBank/DDBJ databases">
        <authorList>
            <person name="Dougan E. K."/>
            <person name="Rhodes N."/>
            <person name="Thang M."/>
            <person name="Chan C."/>
        </authorList>
    </citation>
    <scope>NUCLEOTIDE SEQUENCE</scope>
</reference>
<dbReference type="OrthoDB" id="411892at2759"/>
<dbReference type="SUPFAM" id="SSF101473">
    <property type="entry name" value="DhaL-like"/>
    <property type="match status" value="1"/>
</dbReference>
<gene>
    <name evidence="28" type="ORF">SPIL2461_LOCUS8158</name>
</gene>
<dbReference type="Pfam" id="PF00753">
    <property type="entry name" value="Lactamase_B"/>
    <property type="match status" value="1"/>
</dbReference>
<dbReference type="InterPro" id="IPR036866">
    <property type="entry name" value="RibonucZ/Hydroxyglut_hydro"/>
</dbReference>
<feature type="binding site" evidence="19">
    <location>
        <position position="3664"/>
    </location>
    <ligand>
        <name>K(+)</name>
        <dbReference type="ChEBI" id="CHEBI:29103"/>
    </ligand>
</feature>
<dbReference type="InterPro" id="IPR044528">
    <property type="entry name" value="POD-like_MBL-fold"/>
</dbReference>
<dbReference type="SUPFAM" id="SSF56281">
    <property type="entry name" value="Metallo-hydrolase/oxidoreductase"/>
    <property type="match status" value="1"/>
</dbReference>
<comment type="subcellular location">
    <subcellularLocation>
        <location evidence="19">Cytoplasm</location>
    </subcellularLocation>
    <subcellularLocation>
        <location evidence="19">Nucleus</location>
    </subcellularLocation>
    <subcellularLocation>
        <location evidence="1">Membrane</location>
        <topology evidence="1">Multi-pass membrane protein</topology>
    </subcellularLocation>
</comment>
<dbReference type="SUPFAM" id="SSF53850">
    <property type="entry name" value="Periplasmic binding protein-like II"/>
    <property type="match status" value="1"/>
</dbReference>
<dbReference type="PROSITE" id="PS00445">
    <property type="entry name" value="FGGY_KINASES_2"/>
    <property type="match status" value="1"/>
</dbReference>
<feature type="domain" description="DhaL" evidence="26">
    <location>
        <begin position="2137"/>
        <end position="2326"/>
    </location>
</feature>
<dbReference type="InterPro" id="IPR001303">
    <property type="entry name" value="Aldolase_II/adducin_N"/>
</dbReference>
<feature type="region of interest" description="Disordered" evidence="21">
    <location>
        <begin position="1"/>
        <end position="25"/>
    </location>
</feature>
<feature type="binding site" evidence="19">
    <location>
        <position position="3522"/>
    </location>
    <ligand>
        <name>substrate</name>
    </ligand>
</feature>
<keyword evidence="9 19" id="KW-0547">Nucleotide-binding</keyword>
<dbReference type="InterPro" id="IPR005929">
    <property type="entry name" value="Ribulokinase"/>
</dbReference>
<dbReference type="GO" id="GO:0006749">
    <property type="term" value="P:glutathione metabolic process"/>
    <property type="evidence" value="ECO:0007669"/>
    <property type="project" value="InterPro"/>
</dbReference>
<dbReference type="SUPFAM" id="SSF161098">
    <property type="entry name" value="MetI-like"/>
    <property type="match status" value="2"/>
</dbReference>
<dbReference type="InterPro" id="IPR043129">
    <property type="entry name" value="ATPase_NBD"/>
</dbReference>
<keyword evidence="15 22" id="KW-1133">Transmembrane helix</keyword>
<dbReference type="InterPro" id="IPR004006">
    <property type="entry name" value="DhaK_dom"/>
</dbReference>
<evidence type="ECO:0000256" key="13">
    <source>
        <dbReference type="ARBA" id="ARBA00022935"/>
    </source>
</evidence>
<feature type="binding site" evidence="19">
    <location>
        <position position="3628"/>
    </location>
    <ligand>
        <name>K(+)</name>
        <dbReference type="ChEBI" id="CHEBI:29103"/>
    </ligand>
</feature>
<comment type="similarity">
    <text evidence="3">Belongs to the carbohydrate kinase pfkB family.</text>
</comment>
<dbReference type="EMBL" id="CAJNIZ010013169">
    <property type="protein sequence ID" value="CAE7344395.1"/>
    <property type="molecule type" value="Genomic_DNA"/>
</dbReference>
<keyword evidence="17" id="KW-0413">Isomerase</keyword>
<feature type="transmembrane region" description="Helical" evidence="22">
    <location>
        <begin position="413"/>
        <end position="435"/>
    </location>
</feature>
<dbReference type="Pfam" id="PF08402">
    <property type="entry name" value="TOBE_2"/>
    <property type="match status" value="1"/>
</dbReference>
<dbReference type="Pfam" id="PF00005">
    <property type="entry name" value="ABC_tran"/>
    <property type="match status" value="2"/>
</dbReference>
<dbReference type="InterPro" id="IPR047641">
    <property type="entry name" value="ABC_transpr_MalK/UgpC-like"/>
</dbReference>
<comment type="function">
    <text evidence="19">Catalyzes the phosphorylation of ribose at O-5 in a reaction requiring ATP and magnesium. The resulting D-ribose-5-phosphate can then be used either for sythesis of nucleotides, histidine, and tryptophan, or as a component of the pentose phosphate pathway.</text>
</comment>
<dbReference type="Pfam" id="PF00294">
    <property type="entry name" value="PfkB"/>
    <property type="match status" value="1"/>
</dbReference>
<dbReference type="HAMAP" id="MF_01987">
    <property type="entry name" value="Ribokinase"/>
    <property type="match status" value="1"/>
</dbReference>
<dbReference type="InterPro" id="IPR029056">
    <property type="entry name" value="Ribokinase-like"/>
</dbReference>
<feature type="compositionally biased region" description="Basic and acidic residues" evidence="21">
    <location>
        <begin position="4340"/>
        <end position="4352"/>
    </location>
</feature>
<feature type="transmembrane region" description="Helical" evidence="22">
    <location>
        <begin position="547"/>
        <end position="568"/>
    </location>
</feature>
<dbReference type="GO" id="GO:0005634">
    <property type="term" value="C:nucleus"/>
    <property type="evidence" value="ECO:0007669"/>
    <property type="project" value="UniProtKB-SubCell"/>
</dbReference>
<evidence type="ECO:0000256" key="2">
    <source>
        <dbReference type="ARBA" id="ARBA00005190"/>
    </source>
</evidence>
<evidence type="ECO:0000256" key="22">
    <source>
        <dbReference type="SAM" id="Phobius"/>
    </source>
</evidence>
<dbReference type="GO" id="GO:0016887">
    <property type="term" value="F:ATP hydrolysis activity"/>
    <property type="evidence" value="ECO:0007669"/>
    <property type="project" value="InterPro"/>
</dbReference>
<dbReference type="InterPro" id="IPR001279">
    <property type="entry name" value="Metallo-B-lactamas"/>
</dbReference>
<dbReference type="SMART" id="SM01120">
    <property type="entry name" value="Dak2"/>
    <property type="match status" value="1"/>
</dbReference>
<dbReference type="SUPFAM" id="SSF52540">
    <property type="entry name" value="P-loop containing nucleoside triphosphate hydrolases"/>
    <property type="match status" value="2"/>
</dbReference>
<dbReference type="InterPro" id="IPR006059">
    <property type="entry name" value="SBP"/>
</dbReference>
<evidence type="ECO:0000256" key="7">
    <source>
        <dbReference type="ARBA" id="ARBA00022692"/>
    </source>
</evidence>
<evidence type="ECO:0000256" key="5">
    <source>
        <dbReference type="ARBA" id="ARBA00022448"/>
    </source>
</evidence>
<dbReference type="PROSITE" id="PS51481">
    <property type="entry name" value="DHAK"/>
    <property type="match status" value="1"/>
</dbReference>
<dbReference type="InterPro" id="IPR018483">
    <property type="entry name" value="Carb_kinase_FGGY_CS"/>
</dbReference>
<keyword evidence="6 19" id="KW-0808">Transferase</keyword>
<feature type="binding site" evidence="19">
    <location>
        <begin position="3633"/>
        <end position="3634"/>
    </location>
    <ligand>
        <name>ATP</name>
        <dbReference type="ChEBI" id="CHEBI:30616"/>
    </ligand>
</feature>
<feature type="domain" description="Rhodanese" evidence="23">
    <location>
        <begin position="4683"/>
        <end position="4705"/>
    </location>
</feature>
<dbReference type="SUPFAM" id="SSF82549">
    <property type="entry name" value="DAK1/DegV-like"/>
    <property type="match status" value="1"/>
</dbReference>
<evidence type="ECO:0000256" key="4">
    <source>
        <dbReference type="ARBA" id="ARBA00016943"/>
    </source>
</evidence>
<evidence type="ECO:0000256" key="14">
    <source>
        <dbReference type="ARBA" id="ARBA00022958"/>
    </source>
</evidence>
<dbReference type="InterPro" id="IPR036117">
    <property type="entry name" value="DhaL_dom_sf"/>
</dbReference>
<dbReference type="PRINTS" id="PR00990">
    <property type="entry name" value="RIBOKINASE"/>
</dbReference>
<dbReference type="InterPro" id="IPR003439">
    <property type="entry name" value="ABC_transporter-like_ATP-bd"/>
</dbReference>
<keyword evidence="29" id="KW-1185">Reference proteome</keyword>
<dbReference type="PANTHER" id="PTHR43875">
    <property type="entry name" value="MALTODEXTRIN IMPORT ATP-BINDING PROTEIN MSMX"/>
    <property type="match status" value="1"/>
</dbReference>
<dbReference type="Gene3D" id="3.30.420.40">
    <property type="match status" value="2"/>
</dbReference>
<dbReference type="PROSITE" id="PS50206">
    <property type="entry name" value="RHODANESE_3"/>
    <property type="match status" value="1"/>
</dbReference>
<feature type="domain" description="ABC transmembrane type-1" evidence="25">
    <location>
        <begin position="376"/>
        <end position="568"/>
    </location>
</feature>